<dbReference type="OrthoDB" id="6529at2157"/>
<dbReference type="SUPFAM" id="SSF55620">
    <property type="entry name" value="Tetrahydrobiopterin biosynthesis enzymes-like"/>
    <property type="match status" value="1"/>
</dbReference>
<dbReference type="InterPro" id="IPR038418">
    <property type="entry name" value="6-PTP_synth/QueD_sf"/>
</dbReference>
<dbReference type="GO" id="GO:0016829">
    <property type="term" value="F:lyase activity"/>
    <property type="evidence" value="ECO:0007669"/>
    <property type="project" value="UniProtKB-KW"/>
</dbReference>
<keyword evidence="6" id="KW-1185">Reference proteome</keyword>
<accession>A0A4S3TMN9</accession>
<dbReference type="Proteomes" id="UP000318864">
    <property type="component" value="Unassembled WGS sequence"/>
</dbReference>
<keyword evidence="2" id="KW-0479">Metal-binding</keyword>
<proteinExistence type="predicted"/>
<reference evidence="5 6" key="1">
    <citation type="submission" date="2018-10" db="EMBL/GenBank/DDBJ databases">
        <title>Natronolimnobius sp. XQ-INN 246 isolated from Inner Mongolia Autonomous Region of China.</title>
        <authorList>
            <person name="Xue Q."/>
        </authorList>
    </citation>
    <scope>NUCLEOTIDE SEQUENCE [LARGE SCALE GENOMIC DNA]</scope>
    <source>
        <strain evidence="5 6">XQ-INN 246</strain>
    </source>
</reference>
<keyword evidence="4" id="KW-0456">Lyase</keyword>
<dbReference type="InterPro" id="IPR007115">
    <property type="entry name" value="6-PTP_synth/QueD"/>
</dbReference>
<organism evidence="5 6">
    <name type="scientific">Salinadaptatus halalkaliphilus</name>
    <dbReference type="NCBI Taxonomy" id="2419781"/>
    <lineage>
        <taxon>Archaea</taxon>
        <taxon>Methanobacteriati</taxon>
        <taxon>Methanobacteriota</taxon>
        <taxon>Stenosarchaea group</taxon>
        <taxon>Halobacteria</taxon>
        <taxon>Halobacteriales</taxon>
        <taxon>Natrialbaceae</taxon>
        <taxon>Salinadaptatus</taxon>
    </lineage>
</organism>
<evidence type="ECO:0000256" key="1">
    <source>
        <dbReference type="ARBA" id="ARBA00001947"/>
    </source>
</evidence>
<sequence length="125" mass="13534">MYTVSVSDAFVAQHYLTVPDAGPEGQLHSHRYTATATFRGPELGPDGYLVDIDAVTDALESVVDSIRDRTLNELPALEELNPSAERVATLLGDRLVATLTPELATELGIRLCEDDVATVSHERSL</sequence>
<protein>
    <submittedName>
        <fullName evidence="5">6-carboxytetrahydropterin synthase</fullName>
    </submittedName>
</protein>
<dbReference type="GO" id="GO:0046872">
    <property type="term" value="F:metal ion binding"/>
    <property type="evidence" value="ECO:0007669"/>
    <property type="project" value="UniProtKB-KW"/>
</dbReference>
<evidence type="ECO:0000256" key="4">
    <source>
        <dbReference type="ARBA" id="ARBA00023239"/>
    </source>
</evidence>
<evidence type="ECO:0000313" key="6">
    <source>
        <dbReference type="Proteomes" id="UP000318864"/>
    </source>
</evidence>
<evidence type="ECO:0000256" key="3">
    <source>
        <dbReference type="ARBA" id="ARBA00022833"/>
    </source>
</evidence>
<comment type="cofactor">
    <cofactor evidence="1">
        <name>Zn(2+)</name>
        <dbReference type="ChEBI" id="CHEBI:29105"/>
    </cofactor>
</comment>
<dbReference type="AlphaFoldDB" id="A0A4S3TMN9"/>
<keyword evidence="3" id="KW-0862">Zinc</keyword>
<dbReference type="Gene3D" id="3.30.479.10">
    <property type="entry name" value="6-pyruvoyl tetrahydropterin synthase/QueD"/>
    <property type="match status" value="1"/>
</dbReference>
<dbReference type="EMBL" id="RBZW01000021">
    <property type="protein sequence ID" value="THE65416.1"/>
    <property type="molecule type" value="Genomic_DNA"/>
</dbReference>
<dbReference type="PANTHER" id="PTHR12589:SF7">
    <property type="entry name" value="6-PYRUVOYL TETRAHYDROBIOPTERIN SYNTHASE"/>
    <property type="match status" value="1"/>
</dbReference>
<evidence type="ECO:0000256" key="2">
    <source>
        <dbReference type="ARBA" id="ARBA00022723"/>
    </source>
</evidence>
<dbReference type="RefSeq" id="WP_141464464.1">
    <property type="nucleotide sequence ID" value="NZ_RBZW01000021.1"/>
</dbReference>
<gene>
    <name evidence="5" type="ORF">D8Y22_09570</name>
</gene>
<dbReference type="PANTHER" id="PTHR12589">
    <property type="entry name" value="PYRUVOYL TETRAHYDROBIOPTERIN SYNTHASE"/>
    <property type="match status" value="1"/>
</dbReference>
<dbReference type="Pfam" id="PF01242">
    <property type="entry name" value="PTPS"/>
    <property type="match status" value="1"/>
</dbReference>
<name>A0A4S3TMN9_9EURY</name>
<evidence type="ECO:0000313" key="5">
    <source>
        <dbReference type="EMBL" id="THE65416.1"/>
    </source>
</evidence>
<comment type="caution">
    <text evidence="5">The sequence shown here is derived from an EMBL/GenBank/DDBJ whole genome shotgun (WGS) entry which is preliminary data.</text>
</comment>